<dbReference type="EMBL" id="LN899819">
    <property type="protein sequence ID" value="CUV14453.1"/>
    <property type="molecule type" value="Genomic_DNA"/>
</dbReference>
<reference evidence="3" key="1">
    <citation type="submission" date="2015-10" db="EMBL/GenBank/DDBJ databases">
        <authorList>
            <person name="Gilbert D.G."/>
        </authorList>
    </citation>
    <scope>NUCLEOTIDE SEQUENCE</scope>
    <source>
        <strain evidence="3">Phyl III-seqv23</strain>
    </source>
</reference>
<dbReference type="AlphaFoldDB" id="A0A0S4TX63"/>
<evidence type="ECO:0000259" key="2">
    <source>
        <dbReference type="PROSITE" id="PS50943"/>
    </source>
</evidence>
<proteinExistence type="predicted"/>
<sequence length="78" mass="8796">MEPEIAFGRALRKLRKQKKLSQEALALDADIERNYISLLELGRFSASIKIVFKLARALGIRPSRLIELAERETADAAD</sequence>
<dbReference type="GO" id="GO:0005829">
    <property type="term" value="C:cytosol"/>
    <property type="evidence" value="ECO:0007669"/>
    <property type="project" value="TreeGrafter"/>
</dbReference>
<organism evidence="3">
    <name type="scientific">Ralstonia solanacearum</name>
    <name type="common">Pseudomonas solanacearum</name>
    <dbReference type="NCBI Taxonomy" id="305"/>
    <lineage>
        <taxon>Bacteria</taxon>
        <taxon>Pseudomonadati</taxon>
        <taxon>Pseudomonadota</taxon>
        <taxon>Betaproteobacteria</taxon>
        <taxon>Burkholderiales</taxon>
        <taxon>Burkholderiaceae</taxon>
        <taxon>Ralstonia</taxon>
        <taxon>Ralstonia solanacearum species complex</taxon>
    </lineage>
</organism>
<accession>A0A0S4TX63</accession>
<dbReference type="InterPro" id="IPR001387">
    <property type="entry name" value="Cro/C1-type_HTH"/>
</dbReference>
<dbReference type="CDD" id="cd00093">
    <property type="entry name" value="HTH_XRE"/>
    <property type="match status" value="1"/>
</dbReference>
<name>A0A0S4TX63_RALSL</name>
<gene>
    <name evidence="3" type="primary">munIC</name>
    <name evidence="3" type="ORF">RUN39_v1_800045</name>
</gene>
<dbReference type="PANTHER" id="PTHR46797:SF1">
    <property type="entry name" value="METHYLPHOSPHONATE SYNTHASE"/>
    <property type="match status" value="1"/>
</dbReference>
<dbReference type="RefSeq" id="WP_064051686.1">
    <property type="nucleotide sequence ID" value="NZ_JACWOO010000046.1"/>
</dbReference>
<evidence type="ECO:0000256" key="1">
    <source>
        <dbReference type="ARBA" id="ARBA00023125"/>
    </source>
</evidence>
<dbReference type="PANTHER" id="PTHR46797">
    <property type="entry name" value="HTH-TYPE TRANSCRIPTIONAL REGULATOR"/>
    <property type="match status" value="1"/>
</dbReference>
<keyword evidence="1" id="KW-0238">DNA-binding</keyword>
<dbReference type="GO" id="GO:0003700">
    <property type="term" value="F:DNA-binding transcription factor activity"/>
    <property type="evidence" value="ECO:0007669"/>
    <property type="project" value="TreeGrafter"/>
</dbReference>
<dbReference type="PROSITE" id="PS50943">
    <property type="entry name" value="HTH_CROC1"/>
    <property type="match status" value="1"/>
</dbReference>
<dbReference type="InterPro" id="IPR050807">
    <property type="entry name" value="TransReg_Diox_bact_type"/>
</dbReference>
<evidence type="ECO:0000313" key="3">
    <source>
        <dbReference type="EMBL" id="CUV14453.1"/>
    </source>
</evidence>
<dbReference type="SMART" id="SM00530">
    <property type="entry name" value="HTH_XRE"/>
    <property type="match status" value="1"/>
</dbReference>
<dbReference type="InterPro" id="IPR010982">
    <property type="entry name" value="Lambda_DNA-bd_dom_sf"/>
</dbReference>
<protein>
    <submittedName>
        <fullName evidence="3">Regulatory protein MunI</fullName>
    </submittedName>
</protein>
<dbReference type="GO" id="GO:0003677">
    <property type="term" value="F:DNA binding"/>
    <property type="evidence" value="ECO:0007669"/>
    <property type="project" value="UniProtKB-KW"/>
</dbReference>
<dbReference type="Pfam" id="PF01381">
    <property type="entry name" value="HTH_3"/>
    <property type="match status" value="1"/>
</dbReference>
<dbReference type="Gene3D" id="1.10.260.40">
    <property type="entry name" value="lambda repressor-like DNA-binding domains"/>
    <property type="match status" value="1"/>
</dbReference>
<dbReference type="SUPFAM" id="SSF47413">
    <property type="entry name" value="lambda repressor-like DNA-binding domains"/>
    <property type="match status" value="1"/>
</dbReference>
<feature type="domain" description="HTH cro/C1-type" evidence="2">
    <location>
        <begin position="11"/>
        <end position="65"/>
    </location>
</feature>